<dbReference type="AlphaFoldDB" id="A0A210QKF5"/>
<keyword evidence="10" id="KW-0325">Glycoprotein</keyword>
<dbReference type="Gene3D" id="3.90.550.50">
    <property type="match status" value="1"/>
</dbReference>
<evidence type="ECO:0000256" key="4">
    <source>
        <dbReference type="ARBA" id="ARBA00022679"/>
    </source>
</evidence>
<dbReference type="PANTHER" id="PTHR11214">
    <property type="entry name" value="BETA-1,3-N-ACETYLGLUCOSAMINYLTRANSFERASE"/>
    <property type="match status" value="1"/>
</dbReference>
<dbReference type="InterPro" id="IPR002659">
    <property type="entry name" value="Glyco_trans_31"/>
</dbReference>
<dbReference type="SUPFAM" id="SSF53448">
    <property type="entry name" value="Nucleotide-diphospho-sugar transferases"/>
    <property type="match status" value="1"/>
</dbReference>
<evidence type="ECO:0000256" key="2">
    <source>
        <dbReference type="ARBA" id="ARBA00008661"/>
    </source>
</evidence>
<gene>
    <name evidence="12" type="ORF">KP79_PYT05051</name>
</gene>
<evidence type="ECO:0000313" key="13">
    <source>
        <dbReference type="Proteomes" id="UP000242188"/>
    </source>
</evidence>
<evidence type="ECO:0000256" key="1">
    <source>
        <dbReference type="ARBA" id="ARBA00004323"/>
    </source>
</evidence>
<keyword evidence="4 12" id="KW-0808">Transferase</keyword>
<evidence type="ECO:0000313" key="12">
    <source>
        <dbReference type="EMBL" id="OWF49234.1"/>
    </source>
</evidence>
<name>A0A210QKF5_MIZYE</name>
<keyword evidence="8 11" id="KW-0333">Golgi apparatus</keyword>
<reference evidence="12 13" key="1">
    <citation type="journal article" date="2017" name="Nat. Ecol. Evol.">
        <title>Scallop genome provides insights into evolution of bilaterian karyotype and development.</title>
        <authorList>
            <person name="Wang S."/>
            <person name="Zhang J."/>
            <person name="Jiao W."/>
            <person name="Li J."/>
            <person name="Xun X."/>
            <person name="Sun Y."/>
            <person name="Guo X."/>
            <person name="Huan P."/>
            <person name="Dong B."/>
            <person name="Zhang L."/>
            <person name="Hu X."/>
            <person name="Sun X."/>
            <person name="Wang J."/>
            <person name="Zhao C."/>
            <person name="Wang Y."/>
            <person name="Wang D."/>
            <person name="Huang X."/>
            <person name="Wang R."/>
            <person name="Lv J."/>
            <person name="Li Y."/>
            <person name="Zhang Z."/>
            <person name="Liu B."/>
            <person name="Lu W."/>
            <person name="Hui Y."/>
            <person name="Liang J."/>
            <person name="Zhou Z."/>
            <person name="Hou R."/>
            <person name="Li X."/>
            <person name="Liu Y."/>
            <person name="Li H."/>
            <person name="Ning X."/>
            <person name="Lin Y."/>
            <person name="Zhao L."/>
            <person name="Xing Q."/>
            <person name="Dou J."/>
            <person name="Li Y."/>
            <person name="Mao J."/>
            <person name="Guo H."/>
            <person name="Dou H."/>
            <person name="Li T."/>
            <person name="Mu C."/>
            <person name="Jiang W."/>
            <person name="Fu Q."/>
            <person name="Fu X."/>
            <person name="Miao Y."/>
            <person name="Liu J."/>
            <person name="Yu Q."/>
            <person name="Li R."/>
            <person name="Liao H."/>
            <person name="Li X."/>
            <person name="Kong Y."/>
            <person name="Jiang Z."/>
            <person name="Chourrout D."/>
            <person name="Li R."/>
            <person name="Bao Z."/>
        </authorList>
    </citation>
    <scope>NUCLEOTIDE SEQUENCE [LARGE SCALE GENOMIC DNA]</scope>
    <source>
        <strain evidence="12 13">PY_sf001</strain>
    </source>
</reference>
<keyword evidence="5" id="KW-0812">Transmembrane</keyword>
<keyword evidence="13" id="KW-1185">Reference proteome</keyword>
<dbReference type="GO" id="GO:0016758">
    <property type="term" value="F:hexosyltransferase activity"/>
    <property type="evidence" value="ECO:0007669"/>
    <property type="project" value="InterPro"/>
</dbReference>
<keyword evidence="7" id="KW-1133">Transmembrane helix</keyword>
<dbReference type="FunFam" id="3.90.550.50:FF:000001">
    <property type="entry name" value="Hexosyltransferase"/>
    <property type="match status" value="1"/>
</dbReference>
<evidence type="ECO:0000256" key="5">
    <source>
        <dbReference type="ARBA" id="ARBA00022692"/>
    </source>
</evidence>
<evidence type="ECO:0000256" key="6">
    <source>
        <dbReference type="ARBA" id="ARBA00022968"/>
    </source>
</evidence>
<dbReference type="InterPro" id="IPR029044">
    <property type="entry name" value="Nucleotide-diphossugar_trans"/>
</dbReference>
<dbReference type="Proteomes" id="UP000242188">
    <property type="component" value="Unassembled WGS sequence"/>
</dbReference>
<dbReference type="GO" id="GO:0008194">
    <property type="term" value="F:UDP-glycosyltransferase activity"/>
    <property type="evidence" value="ECO:0007669"/>
    <property type="project" value="TreeGrafter"/>
</dbReference>
<keyword evidence="9" id="KW-0472">Membrane</keyword>
<dbReference type="GO" id="GO:0000139">
    <property type="term" value="C:Golgi membrane"/>
    <property type="evidence" value="ECO:0007669"/>
    <property type="project" value="UniProtKB-SubCell"/>
</dbReference>
<evidence type="ECO:0000256" key="10">
    <source>
        <dbReference type="ARBA" id="ARBA00023180"/>
    </source>
</evidence>
<dbReference type="EC" id="2.4.1.-" evidence="11"/>
<dbReference type="PANTHER" id="PTHR11214:SF349">
    <property type="entry name" value="BETA-1,3-GALACTOSYLTRANSFERASE BRN"/>
    <property type="match status" value="1"/>
</dbReference>
<evidence type="ECO:0000256" key="8">
    <source>
        <dbReference type="ARBA" id="ARBA00023034"/>
    </source>
</evidence>
<evidence type="ECO:0000256" key="9">
    <source>
        <dbReference type="ARBA" id="ARBA00023136"/>
    </source>
</evidence>
<proteinExistence type="inferred from homology"/>
<comment type="subcellular location">
    <subcellularLocation>
        <location evidence="1 11">Golgi apparatus membrane</location>
        <topology evidence="1 11">Single-pass type II membrane protein</topology>
    </subcellularLocation>
</comment>
<organism evidence="12 13">
    <name type="scientific">Mizuhopecten yessoensis</name>
    <name type="common">Japanese scallop</name>
    <name type="synonym">Patinopecten yessoensis</name>
    <dbReference type="NCBI Taxonomy" id="6573"/>
    <lineage>
        <taxon>Eukaryota</taxon>
        <taxon>Metazoa</taxon>
        <taxon>Spiralia</taxon>
        <taxon>Lophotrochozoa</taxon>
        <taxon>Mollusca</taxon>
        <taxon>Bivalvia</taxon>
        <taxon>Autobranchia</taxon>
        <taxon>Pteriomorphia</taxon>
        <taxon>Pectinida</taxon>
        <taxon>Pectinoidea</taxon>
        <taxon>Pectinidae</taxon>
        <taxon>Mizuhopecten</taxon>
    </lineage>
</organism>
<evidence type="ECO:0000256" key="11">
    <source>
        <dbReference type="RuleBase" id="RU363063"/>
    </source>
</evidence>
<accession>A0A210QKF5</accession>
<protein>
    <recommendedName>
        <fullName evidence="11">Hexosyltransferase</fullName>
        <ecNumber evidence="11">2.4.1.-</ecNumber>
    </recommendedName>
</protein>
<dbReference type="Pfam" id="PF01762">
    <property type="entry name" value="Galactosyl_T"/>
    <property type="match status" value="1"/>
</dbReference>
<evidence type="ECO:0000256" key="7">
    <source>
        <dbReference type="ARBA" id="ARBA00022989"/>
    </source>
</evidence>
<sequence length="366" mass="43065">MRYDGLVQRFFRRRCHLLLLLVVMIFLMTRDQVSKLSKDVSFKSFRYPLDINMTALVRAYRAGKPLDKKPINNYQYKYTTDVSNKCKQSDIFLLFLVKSSVRHFDRRDSIRSTWGKEGPTSSTFQYKTIFLVGMPRENDDHRIHKTLQDEINRHNDVLQMTFRDDYYNNTQKTVGGIHWAVKHCGHAQFVVFMDDDFYVATPFLIAFLDPLSAKQHETLFMGNLHEDAPERNEYGKWFISYEDYPFNRYPPFISAGAMLISMHFLKDIQIAIPYTKNFLFDDVFLAIVVFKLGVYPQHNSNIYTGEKRIEHNSMLFHSVIASHGYYNDVLLQAAWQTHTMYVDALRRVLNPSRQRTSDNTGQTTHI</sequence>
<evidence type="ECO:0000256" key="3">
    <source>
        <dbReference type="ARBA" id="ARBA00022676"/>
    </source>
</evidence>
<keyword evidence="6" id="KW-0735">Signal-anchor</keyword>
<keyword evidence="3 11" id="KW-0328">Glycosyltransferase</keyword>
<dbReference type="EMBL" id="NEDP02003190">
    <property type="protein sequence ID" value="OWF49234.1"/>
    <property type="molecule type" value="Genomic_DNA"/>
</dbReference>
<comment type="caution">
    <text evidence="12">The sequence shown here is derived from an EMBL/GenBank/DDBJ whole genome shotgun (WGS) entry which is preliminary data.</text>
</comment>
<comment type="similarity">
    <text evidence="2 11">Belongs to the glycosyltransferase 31 family.</text>
</comment>
<dbReference type="GO" id="GO:0006493">
    <property type="term" value="P:protein O-linked glycosylation"/>
    <property type="evidence" value="ECO:0007669"/>
    <property type="project" value="TreeGrafter"/>
</dbReference>
<dbReference type="OrthoDB" id="2139606at2759"/>